<dbReference type="EMBL" id="FNNU01000002">
    <property type="protein sequence ID" value="SDW64473.1"/>
    <property type="molecule type" value="Genomic_DNA"/>
</dbReference>
<dbReference type="Proteomes" id="UP000243778">
    <property type="component" value="Unassembled WGS sequence"/>
</dbReference>
<dbReference type="OrthoDB" id="6964423at2"/>
<dbReference type="RefSeq" id="WP_090225436.1">
    <property type="nucleotide sequence ID" value="NZ_FNNU01000002.1"/>
</dbReference>
<name>A0A1H2V841_9PSED</name>
<dbReference type="AlphaFoldDB" id="A0A1H2V841"/>
<accession>A0A1H2V841</accession>
<sequence>MDSTNGQARSGLAVKTGAHTPIVVKPASLEVLIGGPYTDAQGEEHTYGHVALRVTTEGTDHVYDFGRYAGEKGPTGEGRLRVWSDFSRYIASQNSYKRVTAGFHYPVPEAKARAINLHFDALLAGRKPLRASGKYMAEYRLQDDYHALNNNCVTLSMAGARLALPQLEQETARHNQGRGMSLVERAAARVSGWPAQLFMPEDLRAMLAANKRLPAERIDTYGSRQ</sequence>
<proteinExistence type="predicted"/>
<keyword evidence="2" id="KW-1185">Reference proteome</keyword>
<organism evidence="1 2">
    <name type="scientific">Pseudomonas kuykendallii</name>
    <dbReference type="NCBI Taxonomy" id="1007099"/>
    <lineage>
        <taxon>Bacteria</taxon>
        <taxon>Pseudomonadati</taxon>
        <taxon>Pseudomonadota</taxon>
        <taxon>Gammaproteobacteria</taxon>
        <taxon>Pseudomonadales</taxon>
        <taxon>Pseudomonadaceae</taxon>
        <taxon>Pseudomonas</taxon>
    </lineage>
</organism>
<evidence type="ECO:0000313" key="2">
    <source>
        <dbReference type="Proteomes" id="UP000243778"/>
    </source>
</evidence>
<dbReference type="STRING" id="1007099.SAMN05216287_1160"/>
<protein>
    <submittedName>
        <fullName evidence="1">Uncharacterized protein</fullName>
    </submittedName>
</protein>
<gene>
    <name evidence="1" type="ORF">SAMN05216287_1160</name>
</gene>
<reference evidence="2" key="1">
    <citation type="submission" date="2016-10" db="EMBL/GenBank/DDBJ databases">
        <authorList>
            <person name="Varghese N."/>
            <person name="Submissions S."/>
        </authorList>
    </citation>
    <scope>NUCLEOTIDE SEQUENCE [LARGE SCALE GENOMIC DNA]</scope>
    <source>
        <strain evidence="2">NRRL B-59562</strain>
    </source>
</reference>
<evidence type="ECO:0000313" key="1">
    <source>
        <dbReference type="EMBL" id="SDW64473.1"/>
    </source>
</evidence>